<dbReference type="Gene3D" id="3.40.50.410">
    <property type="entry name" value="von Willebrand factor, type A domain"/>
    <property type="match status" value="1"/>
</dbReference>
<evidence type="ECO:0000313" key="5">
    <source>
        <dbReference type="Proteomes" id="UP000663852"/>
    </source>
</evidence>
<gene>
    <name evidence="2" type="ORF">EDS130_LOCUS24284</name>
    <name evidence="3" type="ORF">XAT740_LOCUS60396</name>
</gene>
<evidence type="ECO:0000313" key="2">
    <source>
        <dbReference type="EMBL" id="CAF1181789.1"/>
    </source>
</evidence>
<dbReference type="AlphaFoldDB" id="A0A814V7U9"/>
<dbReference type="InterPro" id="IPR036465">
    <property type="entry name" value="vWFA_dom_sf"/>
</dbReference>
<dbReference type="InterPro" id="IPR051266">
    <property type="entry name" value="CLCR"/>
</dbReference>
<dbReference type="OrthoDB" id="299997at2759"/>
<dbReference type="Pfam" id="PF00092">
    <property type="entry name" value="VWA"/>
    <property type="match status" value="1"/>
</dbReference>
<reference evidence="2" key="1">
    <citation type="submission" date="2021-02" db="EMBL/GenBank/DDBJ databases">
        <authorList>
            <person name="Nowell W R."/>
        </authorList>
    </citation>
    <scope>NUCLEOTIDE SEQUENCE</scope>
</reference>
<sequence>MASVSLRCIPDNPYAIIGVTNNKRARFEIETKPNEDNAQSKKRNPLNLVLVLDRSGSMASSNKLTFAKQAVISVLNALNDDDIVHLVAYDTTVRNVFENASAVSRQNLYSIVEGITTGGETFLSGGMDMGASLLEKYPHPGFSKRMFVLSDGLANVGLRSKEEIVKVVGKYNEKGIIVDSFGVGEDFDAEIMKGIATAGRGQFFFLESAEVIVDLMNKALQNVFDVCGSQAQLIIRGRNNAIVTKIWGHENIAVGANLGDIHFDNLRVILCDFIISGNGPEGAEVHALDFQLKYNLPENIEGEPVTIAGQLSVIFVNDESLIRDIDPKVRMVHATQVAGEMDDRIVELMKSHRRDDAIALLTEQIDLLRQVEHLDDDKGMIAMLIRMAENLQKRLKDRTISEKAAAHKCGHHGHMKKYHDTKYTKHYEED</sequence>
<dbReference type="InterPro" id="IPR002035">
    <property type="entry name" value="VWF_A"/>
</dbReference>
<dbReference type="Proteomes" id="UP000663828">
    <property type="component" value="Unassembled WGS sequence"/>
</dbReference>
<dbReference type="EMBL" id="CAJNOR010014858">
    <property type="protein sequence ID" value="CAF1680160.1"/>
    <property type="molecule type" value="Genomic_DNA"/>
</dbReference>
<dbReference type="PROSITE" id="PS50234">
    <property type="entry name" value="VWFA"/>
    <property type="match status" value="1"/>
</dbReference>
<dbReference type="Proteomes" id="UP000663852">
    <property type="component" value="Unassembled WGS sequence"/>
</dbReference>
<protein>
    <recommendedName>
        <fullName evidence="1">VWFA domain-containing protein</fullName>
    </recommendedName>
</protein>
<evidence type="ECO:0000313" key="3">
    <source>
        <dbReference type="EMBL" id="CAF1680160.1"/>
    </source>
</evidence>
<evidence type="ECO:0000313" key="4">
    <source>
        <dbReference type="Proteomes" id="UP000663828"/>
    </source>
</evidence>
<proteinExistence type="predicted"/>
<keyword evidence="4" id="KW-1185">Reference proteome</keyword>
<dbReference type="EMBL" id="CAJNOJ010000137">
    <property type="protein sequence ID" value="CAF1181789.1"/>
    <property type="molecule type" value="Genomic_DNA"/>
</dbReference>
<dbReference type="PANTHER" id="PTHR10579:SF43">
    <property type="entry name" value="ZINC FINGER (C3HC4-TYPE RING FINGER) FAMILY PROTEIN"/>
    <property type="match status" value="1"/>
</dbReference>
<dbReference type="SMART" id="SM00327">
    <property type="entry name" value="VWA"/>
    <property type="match status" value="1"/>
</dbReference>
<comment type="caution">
    <text evidence="2">The sequence shown here is derived from an EMBL/GenBank/DDBJ whole genome shotgun (WGS) entry which is preliminary data.</text>
</comment>
<evidence type="ECO:0000259" key="1">
    <source>
        <dbReference type="PROSITE" id="PS50234"/>
    </source>
</evidence>
<name>A0A814V7U9_ADIRI</name>
<dbReference type="PANTHER" id="PTHR10579">
    <property type="entry name" value="CALCIUM-ACTIVATED CHLORIDE CHANNEL REGULATOR"/>
    <property type="match status" value="1"/>
</dbReference>
<organism evidence="2 5">
    <name type="scientific">Adineta ricciae</name>
    <name type="common">Rotifer</name>
    <dbReference type="NCBI Taxonomy" id="249248"/>
    <lineage>
        <taxon>Eukaryota</taxon>
        <taxon>Metazoa</taxon>
        <taxon>Spiralia</taxon>
        <taxon>Gnathifera</taxon>
        <taxon>Rotifera</taxon>
        <taxon>Eurotatoria</taxon>
        <taxon>Bdelloidea</taxon>
        <taxon>Adinetida</taxon>
        <taxon>Adinetidae</taxon>
        <taxon>Adineta</taxon>
    </lineage>
</organism>
<dbReference type="SUPFAM" id="SSF53300">
    <property type="entry name" value="vWA-like"/>
    <property type="match status" value="1"/>
</dbReference>
<feature type="domain" description="VWFA" evidence="1">
    <location>
        <begin position="47"/>
        <end position="219"/>
    </location>
</feature>
<accession>A0A814V7U9</accession>